<dbReference type="AlphaFoldDB" id="A0A511DC87"/>
<evidence type="ECO:0000259" key="4">
    <source>
        <dbReference type="Pfam" id="PF16113"/>
    </source>
</evidence>
<keyword evidence="3 5" id="KW-0378">Hydrolase</keyword>
<dbReference type="NCBIfam" id="NF004127">
    <property type="entry name" value="PRK05617.1"/>
    <property type="match status" value="1"/>
</dbReference>
<reference evidence="5 6" key="1">
    <citation type="submission" date="2019-07" db="EMBL/GenBank/DDBJ databases">
        <title>Whole genome shotgun sequence of Pseudonocardia sulfidoxydans NBRC 16205.</title>
        <authorList>
            <person name="Hosoyama A."/>
            <person name="Uohara A."/>
            <person name="Ohji S."/>
            <person name="Ichikawa N."/>
        </authorList>
    </citation>
    <scope>NUCLEOTIDE SEQUENCE [LARGE SCALE GENOMIC DNA]</scope>
    <source>
        <strain evidence="5 6">NBRC 16205</strain>
    </source>
</reference>
<accession>A0A511DC87</accession>
<dbReference type="Proteomes" id="UP000321685">
    <property type="component" value="Unassembled WGS sequence"/>
</dbReference>
<comment type="catalytic activity">
    <reaction evidence="1">
        <text>3-hydroxy-2-methylpropanoyl-CoA + H2O = 3-hydroxy-2-methylpropanoate + CoA + H(+)</text>
        <dbReference type="Rhea" id="RHEA:20888"/>
        <dbReference type="ChEBI" id="CHEBI:11805"/>
        <dbReference type="ChEBI" id="CHEBI:15377"/>
        <dbReference type="ChEBI" id="CHEBI:15378"/>
        <dbReference type="ChEBI" id="CHEBI:57287"/>
        <dbReference type="ChEBI" id="CHEBI:57340"/>
        <dbReference type="EC" id="3.1.2.4"/>
    </reaction>
</comment>
<dbReference type="InterPro" id="IPR029045">
    <property type="entry name" value="ClpP/crotonase-like_dom_sf"/>
</dbReference>
<dbReference type="Gene3D" id="3.90.226.10">
    <property type="entry name" value="2-enoyl-CoA Hydratase, Chain A, domain 1"/>
    <property type="match status" value="1"/>
</dbReference>
<proteinExistence type="predicted"/>
<dbReference type="EC" id="3.1.2.4" evidence="2"/>
<protein>
    <recommendedName>
        <fullName evidence="2">3-hydroxyisobutyryl-CoA hydrolase</fullName>
        <ecNumber evidence="2">3.1.2.4</ecNumber>
    </recommendedName>
</protein>
<keyword evidence="6" id="KW-1185">Reference proteome</keyword>
<evidence type="ECO:0000256" key="3">
    <source>
        <dbReference type="ARBA" id="ARBA00022801"/>
    </source>
</evidence>
<gene>
    <name evidence="5" type="ORF">PSU4_02280</name>
</gene>
<dbReference type="CDD" id="cd06558">
    <property type="entry name" value="crotonase-like"/>
    <property type="match status" value="1"/>
</dbReference>
<dbReference type="SUPFAM" id="SSF52096">
    <property type="entry name" value="ClpP/crotonase"/>
    <property type="match status" value="1"/>
</dbReference>
<feature type="domain" description="Enoyl-CoA hydratase/isomerase" evidence="4">
    <location>
        <begin position="31"/>
        <end position="345"/>
    </location>
</feature>
<dbReference type="InterPro" id="IPR032259">
    <property type="entry name" value="HIBYL-CoA-H"/>
</dbReference>
<evidence type="ECO:0000313" key="6">
    <source>
        <dbReference type="Proteomes" id="UP000321685"/>
    </source>
</evidence>
<dbReference type="Pfam" id="PF16113">
    <property type="entry name" value="ECH_2"/>
    <property type="match status" value="1"/>
</dbReference>
<dbReference type="PANTHER" id="PTHR43176:SF3">
    <property type="entry name" value="3-HYDROXYISOBUTYRYL-COA HYDROLASE, MITOCHONDRIAL"/>
    <property type="match status" value="1"/>
</dbReference>
<evidence type="ECO:0000256" key="1">
    <source>
        <dbReference type="ARBA" id="ARBA00001709"/>
    </source>
</evidence>
<organism evidence="5 6">
    <name type="scientific">Pseudonocardia sulfidoxydans NBRC 16205</name>
    <dbReference type="NCBI Taxonomy" id="1223511"/>
    <lineage>
        <taxon>Bacteria</taxon>
        <taxon>Bacillati</taxon>
        <taxon>Actinomycetota</taxon>
        <taxon>Actinomycetes</taxon>
        <taxon>Pseudonocardiales</taxon>
        <taxon>Pseudonocardiaceae</taxon>
        <taxon>Pseudonocardia</taxon>
    </lineage>
</organism>
<name>A0A511DC87_9PSEU</name>
<dbReference type="PANTHER" id="PTHR43176">
    <property type="entry name" value="3-HYDROXYISOBUTYRYL-COA HYDROLASE-RELATED"/>
    <property type="match status" value="1"/>
</dbReference>
<dbReference type="InterPro" id="IPR045004">
    <property type="entry name" value="ECH_dom"/>
</dbReference>
<evidence type="ECO:0000256" key="2">
    <source>
        <dbReference type="ARBA" id="ARBA00011915"/>
    </source>
</evidence>
<dbReference type="RefSeq" id="WP_246114880.1">
    <property type="nucleotide sequence ID" value="NZ_BJVJ01000001.1"/>
</dbReference>
<evidence type="ECO:0000313" key="5">
    <source>
        <dbReference type="EMBL" id="GEL21274.1"/>
    </source>
</evidence>
<dbReference type="GO" id="GO:0003860">
    <property type="term" value="F:3-hydroxyisobutyryl-CoA hydrolase activity"/>
    <property type="evidence" value="ECO:0007669"/>
    <property type="project" value="UniProtKB-EC"/>
</dbReference>
<dbReference type="GO" id="GO:0006574">
    <property type="term" value="P:L-valine catabolic process"/>
    <property type="evidence" value="ECO:0007669"/>
    <property type="project" value="TreeGrafter"/>
</dbReference>
<comment type="caution">
    <text evidence="5">The sequence shown here is derived from an EMBL/GenBank/DDBJ whole genome shotgun (WGS) entry which is preliminary data.</text>
</comment>
<sequence>MTPGVVRGNSRDSDYCRAQGPVLVRREGALGRLTLNKPKALNALDHEMVRLLTDALDRFAADDAVQAVAIDGAGDRGLCAGGDVRYLVAHTGRDGAALLADEYRLDARIARYPKPYVALMDGAVMGGGVGVSAHGSVRVVTKRSVVAMPEVTIGYVPDVGGTWLLGHAPGETGVHTALTAARLGPTDAIACGFADFQVDDLPALLDALRDGAPAVTAAEDLAVDPGPSALHAAREWIDRCYSAADLAGIRDALAADPHPDARAAAEAIGRAAPLAATMTLRAVRDARGFSELEDALRVEYVLTRCAIRRPDFAEGVRAMLVDRDRAPAWSPARIEDVTRETEHAFLSLTREDDPPLTFM</sequence>
<dbReference type="GO" id="GO:0005829">
    <property type="term" value="C:cytosol"/>
    <property type="evidence" value="ECO:0007669"/>
    <property type="project" value="TreeGrafter"/>
</dbReference>
<dbReference type="EMBL" id="BJVJ01000001">
    <property type="protein sequence ID" value="GEL21274.1"/>
    <property type="molecule type" value="Genomic_DNA"/>
</dbReference>